<sequence>MTTDITADLISLAVRSIHAMANGDRADFDSLYHPLATDRENRVQPPSSRVPGADGFYSTALWLRAASTGLRYDIHHALARGDLVVVNSTMNGTHAAPWVMYNDDAQVETVFPPTGKPYAMTQSHWFRFEDGRIVEHWANRDDLGMAAQLGWIPPTPAYLVRMALAKRRAVRRVS</sequence>
<dbReference type="Gene3D" id="3.10.450.50">
    <property type="match status" value="1"/>
</dbReference>
<evidence type="ECO:0008006" key="3">
    <source>
        <dbReference type="Google" id="ProtNLM"/>
    </source>
</evidence>
<dbReference type="InterPro" id="IPR009959">
    <property type="entry name" value="Cyclase_SnoaL-like"/>
</dbReference>
<dbReference type="PATRIC" id="fig|68170.10.peg.7556"/>
<dbReference type="GO" id="GO:0030638">
    <property type="term" value="P:polyketide metabolic process"/>
    <property type="evidence" value="ECO:0007669"/>
    <property type="project" value="InterPro"/>
</dbReference>
<reference evidence="1 2" key="1">
    <citation type="submission" date="2015-02" db="EMBL/GenBank/DDBJ databases">
        <authorList>
            <person name="Ju K.-S."/>
            <person name="Doroghazi J.R."/>
            <person name="Metcalf W."/>
        </authorList>
    </citation>
    <scope>NUCLEOTIDE SEQUENCE [LARGE SCALE GENOMIC DNA]</scope>
    <source>
        <strain evidence="1 2">NRRL B-16140</strain>
    </source>
</reference>
<accession>A0A0F0H6Z2</accession>
<evidence type="ECO:0000313" key="2">
    <source>
        <dbReference type="Proteomes" id="UP000033393"/>
    </source>
</evidence>
<comment type="caution">
    <text evidence="1">The sequence shown here is derived from an EMBL/GenBank/DDBJ whole genome shotgun (WGS) entry which is preliminary data.</text>
</comment>
<evidence type="ECO:0000313" key="1">
    <source>
        <dbReference type="EMBL" id="KJK51290.1"/>
    </source>
</evidence>
<dbReference type="EMBL" id="JYJG01000040">
    <property type="protein sequence ID" value="KJK51290.1"/>
    <property type="molecule type" value="Genomic_DNA"/>
</dbReference>
<dbReference type="SUPFAM" id="SSF54427">
    <property type="entry name" value="NTF2-like"/>
    <property type="match status" value="1"/>
</dbReference>
<name>A0A0F0H6Z2_LENAE</name>
<dbReference type="OrthoDB" id="5181013at2"/>
<dbReference type="InterPro" id="IPR032710">
    <property type="entry name" value="NTF2-like_dom_sf"/>
</dbReference>
<dbReference type="Proteomes" id="UP000033393">
    <property type="component" value="Unassembled WGS sequence"/>
</dbReference>
<organism evidence="1 2">
    <name type="scientific">Lentzea aerocolonigenes</name>
    <name type="common">Lechevalieria aerocolonigenes</name>
    <name type="synonym">Saccharothrix aerocolonigenes</name>
    <dbReference type="NCBI Taxonomy" id="68170"/>
    <lineage>
        <taxon>Bacteria</taxon>
        <taxon>Bacillati</taxon>
        <taxon>Actinomycetota</taxon>
        <taxon>Actinomycetes</taxon>
        <taxon>Pseudonocardiales</taxon>
        <taxon>Pseudonocardiaceae</taxon>
        <taxon>Lentzea</taxon>
    </lineage>
</organism>
<proteinExistence type="predicted"/>
<dbReference type="RefSeq" id="WP_045310605.1">
    <property type="nucleotide sequence ID" value="NZ_JYJG01000040.1"/>
</dbReference>
<protein>
    <recommendedName>
        <fullName evidence="3">Ester cyclase</fullName>
    </recommendedName>
</protein>
<dbReference type="Pfam" id="PF07366">
    <property type="entry name" value="SnoaL"/>
    <property type="match status" value="1"/>
</dbReference>
<gene>
    <name evidence="1" type="ORF">UK23_07255</name>
</gene>
<dbReference type="AlphaFoldDB" id="A0A0F0H6Z2"/>
<keyword evidence="2" id="KW-1185">Reference proteome</keyword>